<dbReference type="RefSeq" id="XP_066697289.1">
    <property type="nucleotide sequence ID" value="XM_066844891.1"/>
</dbReference>
<gene>
    <name evidence="5" type="ORF">PG986_008669</name>
</gene>
<feature type="domain" description="AB hydrolase-1" evidence="2">
    <location>
        <begin position="35"/>
        <end position="163"/>
    </location>
</feature>
<feature type="domain" description="GPI inositol-deacylase winged helix" evidence="3">
    <location>
        <begin position="575"/>
        <end position="651"/>
    </location>
</feature>
<dbReference type="Gene3D" id="3.40.50.1820">
    <property type="entry name" value="alpha/beta hydrolase"/>
    <property type="match status" value="1"/>
</dbReference>
<evidence type="ECO:0000259" key="2">
    <source>
        <dbReference type="Pfam" id="PF12697"/>
    </source>
</evidence>
<dbReference type="InterPro" id="IPR054471">
    <property type="entry name" value="GPIID_WHD"/>
</dbReference>
<dbReference type="Proteomes" id="UP001391051">
    <property type="component" value="Unassembled WGS sequence"/>
</dbReference>
<feature type="domain" description="Nephrocystin 3-like N-terminal" evidence="4">
    <location>
        <begin position="321"/>
        <end position="475"/>
    </location>
</feature>
<organism evidence="5 6">
    <name type="scientific">Apiospora aurea</name>
    <dbReference type="NCBI Taxonomy" id="335848"/>
    <lineage>
        <taxon>Eukaryota</taxon>
        <taxon>Fungi</taxon>
        <taxon>Dikarya</taxon>
        <taxon>Ascomycota</taxon>
        <taxon>Pezizomycotina</taxon>
        <taxon>Sordariomycetes</taxon>
        <taxon>Xylariomycetidae</taxon>
        <taxon>Amphisphaeriales</taxon>
        <taxon>Apiosporaceae</taxon>
        <taxon>Apiospora</taxon>
    </lineage>
</organism>
<dbReference type="InterPro" id="IPR001680">
    <property type="entry name" value="WD40_rpt"/>
</dbReference>
<evidence type="ECO:0000259" key="3">
    <source>
        <dbReference type="Pfam" id="PF22939"/>
    </source>
</evidence>
<keyword evidence="1" id="KW-0677">Repeat</keyword>
<evidence type="ECO:0008006" key="7">
    <source>
        <dbReference type="Google" id="ProtNLM"/>
    </source>
</evidence>
<dbReference type="Pfam" id="PF24883">
    <property type="entry name" value="NPHP3_N"/>
    <property type="match status" value="1"/>
</dbReference>
<dbReference type="Gene3D" id="2.130.10.10">
    <property type="entry name" value="YVTN repeat-like/Quinoprotein amine dehydrogenase"/>
    <property type="match status" value="3"/>
</dbReference>
<dbReference type="GeneID" id="92077953"/>
<dbReference type="EMBL" id="JAQQWE010000006">
    <property type="protein sequence ID" value="KAK7947783.1"/>
    <property type="molecule type" value="Genomic_DNA"/>
</dbReference>
<dbReference type="PANTHER" id="PTHR10039">
    <property type="entry name" value="AMELOGENIN"/>
    <property type="match status" value="1"/>
</dbReference>
<accession>A0ABR1Q5J8</accession>
<evidence type="ECO:0000313" key="6">
    <source>
        <dbReference type="Proteomes" id="UP001391051"/>
    </source>
</evidence>
<dbReference type="InterPro" id="IPR015943">
    <property type="entry name" value="WD40/YVTN_repeat-like_dom_sf"/>
</dbReference>
<dbReference type="InterPro" id="IPR056884">
    <property type="entry name" value="NPHP3-like_N"/>
</dbReference>
<dbReference type="SMART" id="SM00320">
    <property type="entry name" value="WD40"/>
    <property type="match status" value="7"/>
</dbReference>
<dbReference type="InterPro" id="IPR000073">
    <property type="entry name" value="AB_hydrolase_1"/>
</dbReference>
<dbReference type="InterPro" id="IPR029058">
    <property type="entry name" value="AB_hydrolase_fold"/>
</dbReference>
<dbReference type="Pfam" id="PF22939">
    <property type="entry name" value="WHD_GPIID"/>
    <property type="match status" value="1"/>
</dbReference>
<evidence type="ECO:0000259" key="4">
    <source>
        <dbReference type="Pfam" id="PF24883"/>
    </source>
</evidence>
<evidence type="ECO:0000313" key="5">
    <source>
        <dbReference type="EMBL" id="KAK7947783.1"/>
    </source>
</evidence>
<reference evidence="5 6" key="1">
    <citation type="submission" date="2023-01" db="EMBL/GenBank/DDBJ databases">
        <title>Analysis of 21 Apiospora genomes using comparative genomics revels a genus with tremendous synthesis potential of carbohydrate active enzymes and secondary metabolites.</title>
        <authorList>
            <person name="Sorensen T."/>
        </authorList>
    </citation>
    <scope>NUCLEOTIDE SEQUENCE [LARGE SCALE GENOMIC DNA]</scope>
    <source>
        <strain evidence="5 6">CBS 24483</strain>
    </source>
</reference>
<protein>
    <recommendedName>
        <fullName evidence="7">GPI inositol-deacylase</fullName>
    </recommendedName>
</protein>
<dbReference type="SUPFAM" id="SSF50978">
    <property type="entry name" value="WD40 repeat-like"/>
    <property type="match status" value="1"/>
</dbReference>
<comment type="caution">
    <text evidence="5">The sequence shown here is derived from an EMBL/GenBank/DDBJ whole genome shotgun (WGS) entry which is preliminary data.</text>
</comment>
<sequence>MSRKPSTNNDINTKGPLGLTIVYRPTSGSPSVAHIVFVHGLGGGSEHTWSKYGVLWPRDLLPKQAPFRDTSVHTFGYDSNFKKSSTLNIHDFSKSVLNNLLNSPDLNDGNCPIILVGHSMGGLVMKQTYILAKQMPAYSNVASRIKAIIFIATPHTESELASILERIFRMTSGLKPYLEDLGRNSNAVQTINTLFPAHSADLMIHSFYETDPLSIAGLRDVMIVPKVDAVLNYAHEQSALLYGDHRSVCKFESTSEHNFIAVWQAIAACLPNTGESPGGSGTPVSATSSICQSDAEINEALGIWDPSEDELHRVRADRHPGTCEWLSTDGDYRRWLQEHTHCIILWLSGPPGCGKSYVAGHIVDSLELAQTQCCYYFFKHGDKTRSSMENFLLSMAWQMILQICRKGRGVASGDYRTLHRKIWDQGIFRASIGQEPIYWMLDAFDECRSGIELAKFLLRVMEKLGGHVRIVATSRHPHVHFSIPPASAIHREIDVSDSQSDIARYLDTTEHELQGASHLERGLLKERSLAKTNGCFLWVVLTVGSQARLRTLEETPPGMDQLYARILQTMTDKDGLSKEILIWITCAVRPLTVAELKYVLEKQAMDEISDVETFLSQFCYDLVYLDGNSCVKMRHSSATRFLLRKDIKSEFDALTIDEEAANTTLAMTCLDYLNGPELKAKKRKMVASAQGQSAFGAYACSALHEHVNKCSASDAGILEALATFLKSNVLFWIEYLASVGELEAALRMAQVLKVFLRRKSRVDLLLGEEVIVIDAWTTDLVRLVSKFGKQLLTHPESILHLIPPFCPAESAPYAQFASSGSGVSAGVQVRGLTAKSWDDYLCAVIPSEPSTGNSSGAARRERLHSLGVSDDGFCIGTSLGRLCIFKDRTCLEEKTISHGGPVTHVHYATSRPLLASFGKRIVRIWNTETWEMQWEVNARHSCLAMHFVDDDQLLLVALQNNTLLALNLIDRTFEATSWTDNLDDPYRHWYHGVAPRCATFNTDFSLLAVGYAGRSVMVYNYELDSHKLLDVEKGVSDDVDHQTFTHLYCMVFSRLPDTSLLAVNYGTAELVLFDTEAGRVVAKLSPVYFSTLASSPDGRTLAAARNGGAIELYDFETLQKVYCIRPRDGAAASLAFTSDNTRFLVIRAGVRNCSVWSPASLFRRDVGHESVRSPSLGSGSQDGAYEQPEAEVARITALAPDTNGETFFVGRDDCSVTIYDTKSGSPLNTLFSHKSTIKDLCMSTGKSVRLLVSIDTAGFVMVHEIAYIHAQWVAECQWKHRASVGGIQHVLWDPEGSFILICSSDQAIVYSTVDWKQIASTSCKDPDGKPYLWVQHPNDPSLLLYMTGKRLVRTVPEGFRLPQGFPVDPNIYEASTIFANANAMLMATLGARESHTQAWKVCFPASDFTMGAAAISAIPECQKHCDDMALSIGMFRDRLVFLHKEGWICSIKANGISGRGNEKAMSHFAPPVDWLHTNSEPLIRVTRLGDVLFVVKGEVAVVRKGLSRAADVRYVQ</sequence>
<name>A0ABR1Q5J8_9PEZI</name>
<keyword evidence="6" id="KW-1185">Reference proteome</keyword>
<proteinExistence type="predicted"/>
<dbReference type="Gene3D" id="3.40.50.300">
    <property type="entry name" value="P-loop containing nucleotide triphosphate hydrolases"/>
    <property type="match status" value="1"/>
</dbReference>
<dbReference type="Pfam" id="PF12697">
    <property type="entry name" value="Abhydrolase_6"/>
    <property type="match status" value="1"/>
</dbReference>
<evidence type="ECO:0000256" key="1">
    <source>
        <dbReference type="ARBA" id="ARBA00022737"/>
    </source>
</evidence>
<dbReference type="InterPro" id="IPR036322">
    <property type="entry name" value="WD40_repeat_dom_sf"/>
</dbReference>
<dbReference type="SUPFAM" id="SSF52540">
    <property type="entry name" value="P-loop containing nucleoside triphosphate hydrolases"/>
    <property type="match status" value="1"/>
</dbReference>
<dbReference type="InterPro" id="IPR027417">
    <property type="entry name" value="P-loop_NTPase"/>
</dbReference>
<dbReference type="SUPFAM" id="SSF53474">
    <property type="entry name" value="alpha/beta-Hydrolases"/>
    <property type="match status" value="1"/>
</dbReference>
<dbReference type="PANTHER" id="PTHR10039:SF16">
    <property type="entry name" value="GPI INOSITOL-DEACYLASE"/>
    <property type="match status" value="1"/>
</dbReference>